<dbReference type="GO" id="GO:0005737">
    <property type="term" value="C:cytoplasm"/>
    <property type="evidence" value="ECO:0007669"/>
    <property type="project" value="UniProtKB-ARBA"/>
</dbReference>
<dbReference type="Pfam" id="PF02798">
    <property type="entry name" value="GST_N"/>
    <property type="match status" value="1"/>
</dbReference>
<evidence type="ECO:0000259" key="5">
    <source>
        <dbReference type="PROSITE" id="PS50404"/>
    </source>
</evidence>
<protein>
    <recommendedName>
        <fullName evidence="2">glutathione transferase</fullName>
        <ecNumber evidence="2">2.5.1.18</ecNumber>
    </recommendedName>
</protein>
<dbReference type="HOGENOM" id="CLU_011226_15_5_1"/>
<dbReference type="SUPFAM" id="SSF52833">
    <property type="entry name" value="Thioredoxin-like"/>
    <property type="match status" value="1"/>
</dbReference>
<organism evidence="7">
    <name type="scientific">Schizophyllum commune (strain H4-8 / FGSC 9210)</name>
    <name type="common">Split gill fungus</name>
    <dbReference type="NCBI Taxonomy" id="578458"/>
    <lineage>
        <taxon>Eukaryota</taxon>
        <taxon>Fungi</taxon>
        <taxon>Dikarya</taxon>
        <taxon>Basidiomycota</taxon>
        <taxon>Agaricomycotina</taxon>
        <taxon>Agaricomycetes</taxon>
        <taxon>Agaricomycetidae</taxon>
        <taxon>Agaricales</taxon>
        <taxon>Schizophyllaceae</taxon>
        <taxon>Schizophyllum</taxon>
    </lineage>
</organism>
<dbReference type="PANTHER" id="PTHR44051">
    <property type="entry name" value="GLUTATHIONE S-TRANSFERASE-RELATED"/>
    <property type="match status" value="1"/>
</dbReference>
<dbReference type="GO" id="GO:0004364">
    <property type="term" value="F:glutathione transferase activity"/>
    <property type="evidence" value="ECO:0007669"/>
    <property type="project" value="UniProtKB-EC"/>
</dbReference>
<dbReference type="InterPro" id="IPR004045">
    <property type="entry name" value="Glutathione_S-Trfase_N"/>
</dbReference>
<dbReference type="PANTHER" id="PTHR44051:SF9">
    <property type="entry name" value="GLUTATHIONE S-TRANSFERASE 1"/>
    <property type="match status" value="1"/>
</dbReference>
<accession>D8QI66</accession>
<dbReference type="AlphaFoldDB" id="D8QI66"/>
<dbReference type="FunCoup" id="D8QI66">
    <property type="interactions" value="313"/>
</dbReference>
<dbReference type="Gene3D" id="1.20.1050.10">
    <property type="match status" value="1"/>
</dbReference>
<dbReference type="SFLD" id="SFLDS00019">
    <property type="entry name" value="Glutathione_Transferase_(cytos"/>
    <property type="match status" value="1"/>
</dbReference>
<dbReference type="InterPro" id="IPR040079">
    <property type="entry name" value="Glutathione_S-Trfase"/>
</dbReference>
<dbReference type="SUPFAM" id="SSF47616">
    <property type="entry name" value="GST C-terminal domain-like"/>
    <property type="match status" value="1"/>
</dbReference>
<dbReference type="VEuPathDB" id="FungiDB:SCHCODRAFT_02518727"/>
<name>D8QI66_SCHCM</name>
<dbReference type="PROSITE" id="PS50404">
    <property type="entry name" value="GST_NTER"/>
    <property type="match status" value="1"/>
</dbReference>
<comment type="catalytic activity">
    <reaction evidence="4">
        <text>RX + glutathione = an S-substituted glutathione + a halide anion + H(+)</text>
        <dbReference type="Rhea" id="RHEA:16437"/>
        <dbReference type="ChEBI" id="CHEBI:15378"/>
        <dbReference type="ChEBI" id="CHEBI:16042"/>
        <dbReference type="ChEBI" id="CHEBI:17792"/>
        <dbReference type="ChEBI" id="CHEBI:57925"/>
        <dbReference type="ChEBI" id="CHEBI:90779"/>
        <dbReference type="EC" id="2.5.1.18"/>
    </reaction>
</comment>
<keyword evidence="7" id="KW-1185">Reference proteome</keyword>
<dbReference type="SFLD" id="SFLDG00358">
    <property type="entry name" value="Main_(cytGST)"/>
    <property type="match status" value="1"/>
</dbReference>
<dbReference type="FunFam" id="3.40.30.10:FF:000156">
    <property type="entry name" value="Glutathione S-transferase 1"/>
    <property type="match status" value="1"/>
</dbReference>
<dbReference type="OMA" id="YADYVFW"/>
<feature type="domain" description="GST N-terminal" evidence="5">
    <location>
        <begin position="1"/>
        <end position="80"/>
    </location>
</feature>
<sequence>MVLTVHHLVASRSQRILWLLEELEVPYEVKIYERVGWGAPSSLKAVHPLGKSPIITDGDLTLPESGAIIDYIIRKYGQGRITLPTEGKALADELYYSHSAEASLMPLIVNKVFCTRIIPGQTPEEERPVVTDVLGKVAQTLYEPPIKIRIDEHLSKNKWFAGGEGPTVADYMMIFPLELLRQSGSSTPHIDAYIDRAQTRPAYRRALERGGPYRFDFQVSQVAR</sequence>
<dbReference type="Gene3D" id="3.40.30.10">
    <property type="entry name" value="Glutaredoxin"/>
    <property type="match status" value="1"/>
</dbReference>
<dbReference type="InParanoid" id="D8QI66"/>
<keyword evidence="3" id="KW-0808">Transferase</keyword>
<evidence type="ECO:0000256" key="3">
    <source>
        <dbReference type="ARBA" id="ARBA00022679"/>
    </source>
</evidence>
<dbReference type="eggNOG" id="KOG0867">
    <property type="taxonomic scope" value="Eukaryota"/>
</dbReference>
<evidence type="ECO:0000256" key="2">
    <source>
        <dbReference type="ARBA" id="ARBA00012452"/>
    </source>
</evidence>
<proteinExistence type="inferred from homology"/>
<dbReference type="InterPro" id="IPR036249">
    <property type="entry name" value="Thioredoxin-like_sf"/>
</dbReference>
<dbReference type="EMBL" id="GL377313">
    <property type="protein sequence ID" value="EFI92176.1"/>
    <property type="molecule type" value="Genomic_DNA"/>
</dbReference>
<comment type="similarity">
    <text evidence="1">Belongs to the GST superfamily.</text>
</comment>
<dbReference type="Proteomes" id="UP000007431">
    <property type="component" value="Unassembled WGS sequence"/>
</dbReference>
<gene>
    <name evidence="6" type="ORF">SCHCODRAFT_61475</name>
</gene>
<evidence type="ECO:0000313" key="7">
    <source>
        <dbReference type="Proteomes" id="UP000007431"/>
    </source>
</evidence>
<evidence type="ECO:0000313" key="6">
    <source>
        <dbReference type="EMBL" id="EFI92176.1"/>
    </source>
</evidence>
<dbReference type="STRING" id="578458.D8QI66"/>
<dbReference type="GO" id="GO:0004602">
    <property type="term" value="F:glutathione peroxidase activity"/>
    <property type="evidence" value="ECO:0007669"/>
    <property type="project" value="UniProtKB-ARBA"/>
</dbReference>
<evidence type="ECO:0000256" key="4">
    <source>
        <dbReference type="ARBA" id="ARBA00047960"/>
    </source>
</evidence>
<dbReference type="InterPro" id="IPR036282">
    <property type="entry name" value="Glutathione-S-Trfase_C_sf"/>
</dbReference>
<dbReference type="EC" id="2.5.1.18" evidence="2"/>
<dbReference type="CDD" id="cd03046">
    <property type="entry name" value="GST_N_GTT1_like"/>
    <property type="match status" value="1"/>
</dbReference>
<reference evidence="6 7" key="1">
    <citation type="journal article" date="2010" name="Nat. Biotechnol.">
        <title>Genome sequence of the model mushroom Schizophyllum commune.</title>
        <authorList>
            <person name="Ohm R.A."/>
            <person name="de Jong J.F."/>
            <person name="Lugones L.G."/>
            <person name="Aerts A."/>
            <person name="Kothe E."/>
            <person name="Stajich J.E."/>
            <person name="de Vries R.P."/>
            <person name="Record E."/>
            <person name="Levasseur A."/>
            <person name="Baker S.E."/>
            <person name="Bartholomew K.A."/>
            <person name="Coutinho P.M."/>
            <person name="Erdmann S."/>
            <person name="Fowler T.J."/>
            <person name="Gathman A.C."/>
            <person name="Lombard V."/>
            <person name="Henrissat B."/>
            <person name="Knabe N."/>
            <person name="Kuees U."/>
            <person name="Lilly W.W."/>
            <person name="Lindquist E."/>
            <person name="Lucas S."/>
            <person name="Magnuson J.K."/>
            <person name="Piumi F."/>
            <person name="Raudaskoski M."/>
            <person name="Salamov A."/>
            <person name="Schmutz J."/>
            <person name="Schwarze F.W.M.R."/>
            <person name="vanKuyk P.A."/>
            <person name="Horton J.S."/>
            <person name="Grigoriev I.V."/>
            <person name="Woesten H.A.B."/>
        </authorList>
    </citation>
    <scope>NUCLEOTIDE SEQUENCE [LARGE SCALE GENOMIC DNA]</scope>
    <source>
        <strain evidence="7">H4-8 / FGSC 9210</strain>
    </source>
</reference>
<evidence type="ECO:0000256" key="1">
    <source>
        <dbReference type="ARBA" id="ARBA00007409"/>
    </source>
</evidence>